<gene>
    <name evidence="1" type="ORF">EIB73_08130</name>
</gene>
<dbReference type="KEGG" id="ccas:EIB73_08130"/>
<sequence>MKFILCLLLLIQIQKCKPENVAISQFDGKERLKDQKSHIDTYLINFVEKSLIGSEILDQKKITELKNTLKIALSRQTERPYMWDVFVSSNSDLLQFYDYKVFTIENSKFTSYYFKINYEDGKYEGIILLNENSSNEYNSMIVYEELKSEENYQRTTEIEDNQINIKFASSNDYKNLTFKMVDGVFLDYFDKQKIDQKWGRKENNDVLEYELKGDTKNHLKNGYWIEKKYSVEYGKNVIEDGNYNSGIRNGEWNFSVDGPVDQIKTYDKGKVIKTLFL</sequence>
<proteinExistence type="predicted"/>
<keyword evidence="2" id="KW-1185">Reference proteome</keyword>
<dbReference type="OrthoDB" id="1312930at2"/>
<protein>
    <submittedName>
        <fullName evidence="1">Uncharacterized protein</fullName>
    </submittedName>
</protein>
<evidence type="ECO:0000313" key="1">
    <source>
        <dbReference type="EMBL" id="AZI33142.1"/>
    </source>
</evidence>
<dbReference type="EMBL" id="CP034159">
    <property type="protein sequence ID" value="AZI33142.1"/>
    <property type="molecule type" value="Genomic_DNA"/>
</dbReference>
<accession>A0A3G8XIF9</accession>
<reference evidence="2" key="1">
    <citation type="submission" date="2018-11" db="EMBL/GenBank/DDBJ databases">
        <title>Proposal to divide the Flavobacteriaceae and reorganize its genera based on Amino Acid Identity values calculated from whole genome sequences.</title>
        <authorList>
            <person name="Nicholson A.C."/>
            <person name="Gulvik C.A."/>
            <person name="Whitney A.M."/>
            <person name="Humrighouse B.W."/>
            <person name="Bell M."/>
            <person name="Holmes B."/>
            <person name="Steigerwalt A.G."/>
            <person name="Villarma A."/>
            <person name="Sheth M."/>
            <person name="Batra D."/>
            <person name="Pryor J."/>
            <person name="Bernardet J.-F."/>
            <person name="Hugo C."/>
            <person name="Kampfer P."/>
            <person name="Newman J.D."/>
            <person name="McQuiston J.R."/>
        </authorList>
    </citation>
    <scope>NUCLEOTIDE SEQUENCE [LARGE SCALE GENOMIC DNA]</scope>
    <source>
        <strain evidence="2">G0081</strain>
    </source>
</reference>
<dbReference type="RefSeq" id="WP_125024345.1">
    <property type="nucleotide sequence ID" value="NZ_CP034159.1"/>
</dbReference>
<dbReference type="Proteomes" id="UP000270185">
    <property type="component" value="Chromosome"/>
</dbReference>
<dbReference type="AlphaFoldDB" id="A0A3G8XIF9"/>
<evidence type="ECO:0000313" key="2">
    <source>
        <dbReference type="Proteomes" id="UP000270185"/>
    </source>
</evidence>
<name>A0A3G8XIF9_9FLAO</name>
<organism evidence="1 2">
    <name type="scientific">Kaistella carnis</name>
    <dbReference type="NCBI Taxonomy" id="1241979"/>
    <lineage>
        <taxon>Bacteria</taxon>
        <taxon>Pseudomonadati</taxon>
        <taxon>Bacteroidota</taxon>
        <taxon>Flavobacteriia</taxon>
        <taxon>Flavobacteriales</taxon>
        <taxon>Weeksellaceae</taxon>
        <taxon>Chryseobacterium group</taxon>
        <taxon>Kaistella</taxon>
    </lineage>
</organism>